<keyword evidence="4" id="KW-1185">Reference proteome</keyword>
<dbReference type="OrthoDB" id="9770435at2"/>
<dbReference type="RefSeq" id="WP_147932580.1">
    <property type="nucleotide sequence ID" value="NZ_VOXD01000043.1"/>
</dbReference>
<dbReference type="InterPro" id="IPR019494">
    <property type="entry name" value="FIST_C"/>
</dbReference>
<dbReference type="EMBL" id="VOXD01000043">
    <property type="protein sequence ID" value="TXF85972.1"/>
    <property type="molecule type" value="Genomic_DNA"/>
</dbReference>
<evidence type="ECO:0000313" key="4">
    <source>
        <dbReference type="Proteomes" id="UP000321907"/>
    </source>
</evidence>
<organism evidence="3 4">
    <name type="scientific">Neolewinella aurantiaca</name>
    <dbReference type="NCBI Taxonomy" id="2602767"/>
    <lineage>
        <taxon>Bacteria</taxon>
        <taxon>Pseudomonadati</taxon>
        <taxon>Bacteroidota</taxon>
        <taxon>Saprospiria</taxon>
        <taxon>Saprospirales</taxon>
        <taxon>Lewinellaceae</taxon>
        <taxon>Neolewinella</taxon>
    </lineage>
</organism>
<gene>
    <name evidence="3" type="ORF">FUA23_20135</name>
</gene>
<dbReference type="InterPro" id="IPR013702">
    <property type="entry name" value="FIST_domain_N"/>
</dbReference>
<reference evidence="3 4" key="1">
    <citation type="submission" date="2019-08" db="EMBL/GenBank/DDBJ databases">
        <title>Lewinella sp. strain SSH13 Genome sequencing and assembly.</title>
        <authorList>
            <person name="Kim I."/>
        </authorList>
    </citation>
    <scope>NUCLEOTIDE SEQUENCE [LARGE SCALE GENOMIC DNA]</scope>
    <source>
        <strain evidence="3 4">SSH13</strain>
    </source>
</reference>
<dbReference type="SMART" id="SM00897">
    <property type="entry name" value="FIST"/>
    <property type="match status" value="1"/>
</dbReference>
<feature type="domain" description="FIST C-domain" evidence="2">
    <location>
        <begin position="215"/>
        <end position="354"/>
    </location>
</feature>
<protein>
    <submittedName>
        <fullName evidence="3">Histidine kinase</fullName>
    </submittedName>
</protein>
<dbReference type="PANTHER" id="PTHR40252">
    <property type="entry name" value="BLR0328 PROTEIN"/>
    <property type="match status" value="1"/>
</dbReference>
<dbReference type="SMART" id="SM01204">
    <property type="entry name" value="FIST_C"/>
    <property type="match status" value="1"/>
</dbReference>
<evidence type="ECO:0000313" key="3">
    <source>
        <dbReference type="EMBL" id="TXF85972.1"/>
    </source>
</evidence>
<evidence type="ECO:0000259" key="1">
    <source>
        <dbReference type="SMART" id="SM00897"/>
    </source>
</evidence>
<dbReference type="GO" id="GO:0016301">
    <property type="term" value="F:kinase activity"/>
    <property type="evidence" value="ECO:0007669"/>
    <property type="project" value="UniProtKB-KW"/>
</dbReference>
<dbReference type="AlphaFoldDB" id="A0A5C7F5P0"/>
<comment type="caution">
    <text evidence="3">The sequence shown here is derived from an EMBL/GenBank/DDBJ whole genome shotgun (WGS) entry which is preliminary data.</text>
</comment>
<evidence type="ECO:0000259" key="2">
    <source>
        <dbReference type="SMART" id="SM01204"/>
    </source>
</evidence>
<feature type="domain" description="FIST" evidence="1">
    <location>
        <begin position="21"/>
        <end position="214"/>
    </location>
</feature>
<dbReference type="PANTHER" id="PTHR40252:SF2">
    <property type="entry name" value="BLR0328 PROTEIN"/>
    <property type="match status" value="1"/>
</dbReference>
<keyword evidence="3" id="KW-0418">Kinase</keyword>
<dbReference type="Proteomes" id="UP000321907">
    <property type="component" value="Unassembled WGS sequence"/>
</dbReference>
<keyword evidence="3" id="KW-0808">Transferase</keyword>
<accession>A0A5C7F5P0</accession>
<name>A0A5C7F5P0_9BACT</name>
<sequence>MNAKQYLISSINDSDLPVDEQADLVLGFGLKALMEKAGTYTFLREQFPNAVIGLSSSAGEVYDMEVYDENLALLTISFDKTTLRHQAINIQDSPDSFSAGADVVKNLMADDLQHILILSDGSLVNGSELVKGIQSIIPDHVSITGGLAGDGADFDYTLVGLNEPPTRGRILAIGFYGKNLRVAHGSFGGWEPFGLERTVTKSSGNELFEVGGKNALSVYKEYLGKYASELPGSALLFPLSIRIQDGDGYLVRTILSIDEEKSSMTFAGDLPEGSKVRFMKANTDRLIDAASVAANTCLASFDQFKPQVALLVSCLGRKLVLANRVDEEVEAVAQVLGEDTVIGGYYSYGEISPYQKGGPCELHNQTMTITCMQEID</sequence>
<dbReference type="Pfam" id="PF10442">
    <property type="entry name" value="FIST_C"/>
    <property type="match status" value="1"/>
</dbReference>
<dbReference type="Pfam" id="PF08495">
    <property type="entry name" value="FIST"/>
    <property type="match status" value="1"/>
</dbReference>
<proteinExistence type="predicted"/>